<name>K0CAY8_ALCDB</name>
<reference evidence="1 2" key="1">
    <citation type="journal article" date="2012" name="J. Bacteriol.">
        <title>Complete genome sequence of Alcanivorax dieselolei type strain B5.</title>
        <authorList>
            <person name="Lai Q."/>
            <person name="Li W."/>
            <person name="Shao Z."/>
        </authorList>
    </citation>
    <scope>NUCLEOTIDE SEQUENCE [LARGE SCALE GENOMIC DNA]</scope>
    <source>
        <strain evidence="2">DSM 16502 / CGMCC 1.3690 / B-5</strain>
    </source>
</reference>
<gene>
    <name evidence="1" type="ordered locus">B5T_00542</name>
</gene>
<evidence type="ECO:0008006" key="3">
    <source>
        <dbReference type="Google" id="ProtNLM"/>
    </source>
</evidence>
<sequence>MTLFFSSSSFPDWKPNPQFSIEGADYIDTLRFVAGFSYALSYSKAYTAESAGDDGFFCLEPNQVTSKLIMDLANKRLSGDVTSEEFSIVVIEELAKTFPCR</sequence>
<keyword evidence="2" id="KW-1185">Reference proteome</keyword>
<dbReference type="KEGG" id="adi:B5T_00542"/>
<evidence type="ECO:0000313" key="2">
    <source>
        <dbReference type="Proteomes" id="UP000006286"/>
    </source>
</evidence>
<dbReference type="AlphaFoldDB" id="K0CAY8"/>
<protein>
    <recommendedName>
        <fullName evidence="3">Rap1a immunity protein domain-containing protein</fullName>
    </recommendedName>
</protein>
<organism evidence="1 2">
    <name type="scientific">Alcanivorax dieselolei (strain DSM 16502 / CGMCC 1.3690 / MCCC 1A00001 / B-5)</name>
    <name type="common">Alloalcanivorax dieselolei</name>
    <dbReference type="NCBI Taxonomy" id="930169"/>
    <lineage>
        <taxon>Bacteria</taxon>
        <taxon>Pseudomonadati</taxon>
        <taxon>Pseudomonadota</taxon>
        <taxon>Gammaproteobacteria</taxon>
        <taxon>Oceanospirillales</taxon>
        <taxon>Alcanivoracaceae</taxon>
        <taxon>Alloalcanivorax</taxon>
    </lineage>
</organism>
<accession>K0CAY8</accession>
<evidence type="ECO:0000313" key="1">
    <source>
        <dbReference type="EMBL" id="AFT68827.1"/>
    </source>
</evidence>
<dbReference type="HOGENOM" id="CLU_2285470_0_0_6"/>
<proteinExistence type="predicted"/>
<dbReference type="EMBL" id="CP003466">
    <property type="protein sequence ID" value="AFT68827.1"/>
    <property type="molecule type" value="Genomic_DNA"/>
</dbReference>
<dbReference type="Proteomes" id="UP000006286">
    <property type="component" value="Chromosome"/>
</dbReference>